<keyword evidence="6" id="KW-1185">Reference proteome</keyword>
<dbReference type="InterPro" id="IPR050987">
    <property type="entry name" value="AtrR-like"/>
</dbReference>
<keyword evidence="3" id="KW-0238">DNA-binding</keyword>
<dbReference type="GO" id="GO:0003677">
    <property type="term" value="F:DNA binding"/>
    <property type="evidence" value="ECO:0007669"/>
    <property type="project" value="UniProtKB-KW"/>
</dbReference>
<name>A0A2U1JDI4_SMIAN</name>
<accession>A0A2U1JDI4</accession>
<dbReference type="PANTHER" id="PTHR46910">
    <property type="entry name" value="TRANSCRIPTION FACTOR PDR1"/>
    <property type="match status" value="1"/>
</dbReference>
<dbReference type="PANTHER" id="PTHR46910:SF3">
    <property type="entry name" value="HALOTOLERANCE PROTEIN 9-RELATED"/>
    <property type="match status" value="1"/>
</dbReference>
<gene>
    <name evidence="5" type="ORF">BB558_000675</name>
</gene>
<dbReference type="GO" id="GO:0005634">
    <property type="term" value="C:nucleus"/>
    <property type="evidence" value="ECO:0007669"/>
    <property type="project" value="UniProtKB-SubCell"/>
</dbReference>
<dbReference type="EMBL" id="MBFU01000027">
    <property type="protein sequence ID" value="PWA03157.1"/>
    <property type="molecule type" value="Genomic_DNA"/>
</dbReference>
<keyword evidence="4" id="KW-0539">Nucleus</keyword>
<evidence type="ECO:0000313" key="5">
    <source>
        <dbReference type="EMBL" id="PWA03157.1"/>
    </source>
</evidence>
<dbReference type="GO" id="GO:0046872">
    <property type="term" value="F:metal ion binding"/>
    <property type="evidence" value="ECO:0007669"/>
    <property type="project" value="UniProtKB-KW"/>
</dbReference>
<sequence>MYDISKDSNPEIFNNIEYGLPVPNNSKLQELCLIIPHVLPTLAFPIRFSEFIDKFSNTSFLSLSQPNISNSFKPAMYDISKDSNPEIFNNIEYGLPVPNNSKLQELCLIIPHVLPTLAFPIRFSEFIDKFSNTRYPYYFIFAVLSVGIKRIKTSRTQQDKTLETLYAQKSLELMKLDKSFDPLIIWACCFVVSYSGDINDYQSTDQALNIATRTAKIIRLYQMDINSKTEDIIQKYSKDELEFRRRVWWTYYEAISYIYIFYGNFITFEQRDIVVNLPRNDFKWRYGGDIGECTNSELKLLNHKANFETKSGVPRDYHYFIVNITSLYKNIVSFVTKRWRKDRLNEDQTNLRLVLYINKLQKFKNEIDKVFKEKSPPEIEIYIEHKKTIKLILDTENYLFGYLIKNHYYNTLIYLYQSELIRDFDIKLHPGRVQAAKKQCMNASVEQMNLVEPYIKFVPTNYQESFSILTTVNASSTFTNFFFINDSTIKEKYIGYYERMVSIYNSFQKSSEVISSLNLFIKYIIDVKTKANEQNKKLKHLHKQMKSFSVSESDVDPWIAPKYGSPFHFQCCGEGNFSILDIGGYLEEKVATNNIFNQDNYANAYELVIKSPIIKTSSNKKYINNQLGKTNEYILGFENIPVIKQTVLLESTGSTDSFINFLANVKQESLKVQKEINNASEFKKNIENEKMAQQNTKKIISREPESDCNNQKIKRAKVGKMNVKNLLNDS</sequence>
<comment type="caution">
    <text evidence="5">The sequence shown here is derived from an EMBL/GenBank/DDBJ whole genome shotgun (WGS) entry which is preliminary data.</text>
</comment>
<dbReference type="Proteomes" id="UP000245591">
    <property type="component" value="Unassembled WGS sequence"/>
</dbReference>
<dbReference type="CDD" id="cd12148">
    <property type="entry name" value="fungal_TF_MHR"/>
    <property type="match status" value="1"/>
</dbReference>
<protein>
    <recommendedName>
        <fullName evidence="7">Transcription factor domain-containing protein</fullName>
    </recommendedName>
</protein>
<keyword evidence="2" id="KW-0479">Metal-binding</keyword>
<dbReference type="GO" id="GO:0003700">
    <property type="term" value="F:DNA-binding transcription factor activity"/>
    <property type="evidence" value="ECO:0007669"/>
    <property type="project" value="InterPro"/>
</dbReference>
<evidence type="ECO:0000256" key="1">
    <source>
        <dbReference type="ARBA" id="ARBA00004123"/>
    </source>
</evidence>
<dbReference type="AlphaFoldDB" id="A0A2U1JDI4"/>
<evidence type="ECO:0000256" key="2">
    <source>
        <dbReference type="ARBA" id="ARBA00022723"/>
    </source>
</evidence>
<evidence type="ECO:0008006" key="7">
    <source>
        <dbReference type="Google" id="ProtNLM"/>
    </source>
</evidence>
<comment type="subcellular location">
    <subcellularLocation>
        <location evidence="1">Nucleus</location>
    </subcellularLocation>
</comment>
<evidence type="ECO:0000313" key="6">
    <source>
        <dbReference type="Proteomes" id="UP000245591"/>
    </source>
</evidence>
<evidence type="ECO:0000256" key="4">
    <source>
        <dbReference type="ARBA" id="ARBA00023242"/>
    </source>
</evidence>
<reference evidence="5 6" key="1">
    <citation type="journal article" date="2018" name="MBio">
        <title>Comparative Genomics Reveals the Core Gene Toolbox for the Fungus-Insect Symbiosis.</title>
        <authorList>
            <person name="Wang Y."/>
            <person name="Stata M."/>
            <person name="Wang W."/>
            <person name="Stajich J.E."/>
            <person name="White M.M."/>
            <person name="Moncalvo J.M."/>
        </authorList>
    </citation>
    <scope>NUCLEOTIDE SEQUENCE [LARGE SCALE GENOMIC DNA]</scope>
    <source>
        <strain evidence="5 6">AUS-126-30</strain>
    </source>
</reference>
<proteinExistence type="predicted"/>
<organism evidence="5 6">
    <name type="scientific">Smittium angustum</name>
    <dbReference type="NCBI Taxonomy" id="133377"/>
    <lineage>
        <taxon>Eukaryota</taxon>
        <taxon>Fungi</taxon>
        <taxon>Fungi incertae sedis</taxon>
        <taxon>Zoopagomycota</taxon>
        <taxon>Kickxellomycotina</taxon>
        <taxon>Harpellomycetes</taxon>
        <taxon>Harpellales</taxon>
        <taxon>Legeriomycetaceae</taxon>
        <taxon>Smittium</taxon>
    </lineage>
</organism>
<evidence type="ECO:0000256" key="3">
    <source>
        <dbReference type="ARBA" id="ARBA00023125"/>
    </source>
</evidence>